<dbReference type="Gene3D" id="3.40.50.2000">
    <property type="entry name" value="Glycogen Phosphorylase B"/>
    <property type="match status" value="2"/>
</dbReference>
<name>K5XYH9_9BACT</name>
<dbReference type="OrthoDB" id="832722at2"/>
<feature type="domain" description="Glycosyltransferase subfamily 4-like N-terminal" evidence="2">
    <location>
        <begin position="4"/>
        <end position="141"/>
    </location>
</feature>
<accession>K5XYH9</accession>
<evidence type="ECO:0000259" key="1">
    <source>
        <dbReference type="Pfam" id="PF00534"/>
    </source>
</evidence>
<dbReference type="CDD" id="cd03801">
    <property type="entry name" value="GT4_PimA-like"/>
    <property type="match status" value="1"/>
</dbReference>
<dbReference type="SUPFAM" id="SSF53756">
    <property type="entry name" value="UDP-Glycosyltransferase/glycogen phosphorylase"/>
    <property type="match status" value="1"/>
</dbReference>
<dbReference type="PANTHER" id="PTHR45947">
    <property type="entry name" value="SULFOQUINOVOSYL TRANSFERASE SQD2"/>
    <property type="match status" value="1"/>
</dbReference>
<dbReference type="Proteomes" id="UP000006330">
    <property type="component" value="Unassembled WGS sequence"/>
</dbReference>
<dbReference type="EMBL" id="AGZO01000048">
    <property type="protein sequence ID" value="EKN05767.1"/>
    <property type="molecule type" value="Genomic_DNA"/>
</dbReference>
<dbReference type="GO" id="GO:0016757">
    <property type="term" value="F:glycosyltransferase activity"/>
    <property type="evidence" value="ECO:0007669"/>
    <property type="project" value="InterPro"/>
</dbReference>
<feature type="domain" description="Glycosyl transferase family 1" evidence="1">
    <location>
        <begin position="171"/>
        <end position="337"/>
    </location>
</feature>
<gene>
    <name evidence="4" type="ORF">HMPREF1076_05394</name>
    <name evidence="3" type="ORF">HMPREF1076_05398</name>
</gene>
<dbReference type="EMBL" id="AGZO01000047">
    <property type="protein sequence ID" value="EKN05777.1"/>
    <property type="molecule type" value="Genomic_DNA"/>
</dbReference>
<dbReference type="AlphaFoldDB" id="K5XYH9"/>
<evidence type="ECO:0000259" key="2">
    <source>
        <dbReference type="Pfam" id="PF13477"/>
    </source>
</evidence>
<dbReference type="InterPro" id="IPR001296">
    <property type="entry name" value="Glyco_trans_1"/>
</dbReference>
<evidence type="ECO:0008006" key="6">
    <source>
        <dbReference type="Google" id="ProtNLM"/>
    </source>
</evidence>
<dbReference type="InterPro" id="IPR028098">
    <property type="entry name" value="Glyco_trans_4-like_N"/>
</dbReference>
<dbReference type="HOGENOM" id="CLU_009583_2_5_10"/>
<sequence>MKLFILSSAENIHTIRWVNSLAERGNRIFLFSFFNPDNDYKFHENVELYNCKIQKKNTLFHKVSYLSTIDVLKEKIDRFAPDILHAHYASSYGLLGALTDFHPYVISAWGSDVYDFPRKNILTKWVLKYNLHKADYILSTSYVMAKEIEKYTNKQIWITPFGVDINLFKKQKKENLTVPFVIGCVKSLTPKYGIDVLIKTFRVVVDRNPGVPIKLQIIGDGSYRKEYQHLVNELGLGQYVQFMGKIVNDRLPEYYNKFSVSVFTSVCESFGVSVVEAMACECPVVASSVEGYLEVIKDGETGIIVPKGNIEITANAIQRFIDNPDLGKVMGEKGRKRVKDLYDWDRNVETMIGIYKTVKYPFKKSE</sequence>
<dbReference type="PANTHER" id="PTHR45947:SF3">
    <property type="entry name" value="SULFOQUINOVOSYL TRANSFERASE SQD2"/>
    <property type="match status" value="1"/>
</dbReference>
<dbReference type="PATRIC" id="fig|999418.3.peg.5457"/>
<reference evidence="3 5" key="1">
    <citation type="submission" date="2012-02" db="EMBL/GenBank/DDBJ databases">
        <title>The Genome Sequence of Parabacteroides goldsteinii CL02T12C30.</title>
        <authorList>
            <consortium name="The Broad Institute Genome Sequencing Platform"/>
            <person name="Earl A."/>
            <person name="Ward D."/>
            <person name="Feldgarden M."/>
            <person name="Gevers D."/>
            <person name="Zitomersky N.L."/>
            <person name="Coyne M.J."/>
            <person name="Comstock L.E."/>
            <person name="Young S.K."/>
            <person name="Zeng Q."/>
            <person name="Gargeya S."/>
            <person name="Fitzgerald M."/>
            <person name="Haas B."/>
            <person name="Abouelleil A."/>
            <person name="Alvarado L."/>
            <person name="Arachchi H.M."/>
            <person name="Berlin A."/>
            <person name="Chapman S.B."/>
            <person name="Gearin G."/>
            <person name="Goldberg J."/>
            <person name="Griggs A."/>
            <person name="Gujja S."/>
            <person name="Hansen M."/>
            <person name="Heiman D."/>
            <person name="Howarth C."/>
            <person name="Larimer J."/>
            <person name="Lui A."/>
            <person name="MacDonald P.J.P."/>
            <person name="McCowen C."/>
            <person name="Montmayeur A."/>
            <person name="Murphy C."/>
            <person name="Neiman D."/>
            <person name="Pearson M."/>
            <person name="Priest M."/>
            <person name="Roberts A."/>
            <person name="Saif S."/>
            <person name="Shea T."/>
            <person name="Sisk P."/>
            <person name="Stolte C."/>
            <person name="Sykes S."/>
            <person name="Wortman J."/>
            <person name="Nusbaum C."/>
            <person name="Birren B."/>
        </authorList>
    </citation>
    <scope>NUCLEOTIDE SEQUENCE [LARGE SCALE GENOMIC DNA]</scope>
    <source>
        <strain evidence="3 5">CL02T12C30</strain>
    </source>
</reference>
<dbReference type="Pfam" id="PF00534">
    <property type="entry name" value="Glycos_transf_1"/>
    <property type="match status" value="1"/>
</dbReference>
<evidence type="ECO:0000313" key="3">
    <source>
        <dbReference type="EMBL" id="EKN05767.1"/>
    </source>
</evidence>
<organism evidence="3 5">
    <name type="scientific">Parabacteroides goldsteinii CL02T12C30</name>
    <dbReference type="NCBI Taxonomy" id="999418"/>
    <lineage>
        <taxon>Bacteria</taxon>
        <taxon>Pseudomonadati</taxon>
        <taxon>Bacteroidota</taxon>
        <taxon>Bacteroidia</taxon>
        <taxon>Bacteroidales</taxon>
        <taxon>Tannerellaceae</taxon>
        <taxon>Parabacteroides</taxon>
    </lineage>
</organism>
<dbReference type="RefSeq" id="WP_007659522.1">
    <property type="nucleotide sequence ID" value="NZ_JH976481.1"/>
</dbReference>
<protein>
    <recommendedName>
        <fullName evidence="6">Glycosyl transferase family 1 domain-containing protein</fullName>
    </recommendedName>
</protein>
<evidence type="ECO:0000313" key="4">
    <source>
        <dbReference type="EMBL" id="EKN05777.1"/>
    </source>
</evidence>
<dbReference type="InterPro" id="IPR050194">
    <property type="entry name" value="Glycosyltransferase_grp1"/>
</dbReference>
<comment type="caution">
    <text evidence="3">The sequence shown here is derived from an EMBL/GenBank/DDBJ whole genome shotgun (WGS) entry which is preliminary data.</text>
</comment>
<dbReference type="Pfam" id="PF13477">
    <property type="entry name" value="Glyco_trans_4_2"/>
    <property type="match status" value="1"/>
</dbReference>
<proteinExistence type="predicted"/>
<evidence type="ECO:0000313" key="5">
    <source>
        <dbReference type="Proteomes" id="UP000006330"/>
    </source>
</evidence>